<keyword evidence="3" id="KW-1185">Reference proteome</keyword>
<dbReference type="EMBL" id="CASHTH010001691">
    <property type="protein sequence ID" value="CAI8018471.1"/>
    <property type="molecule type" value="Genomic_DNA"/>
</dbReference>
<sequence length="63" mass="7464">MDKHLFNLKFSSKQMARNAKRCEKEEKAEKLKLKKALQKGNIEGSRIHAENSIRQKNQVYIYN</sequence>
<dbReference type="PANTHER" id="PTHR10476">
    <property type="entry name" value="CHARGED MULTIVESICULAR BODY PROTEIN"/>
    <property type="match status" value="1"/>
</dbReference>
<evidence type="ECO:0000313" key="3">
    <source>
        <dbReference type="Proteomes" id="UP001174909"/>
    </source>
</evidence>
<proteinExistence type="inferred from homology"/>
<dbReference type="InterPro" id="IPR005024">
    <property type="entry name" value="Snf7_fam"/>
</dbReference>
<feature type="non-terminal residue" evidence="2">
    <location>
        <position position="1"/>
    </location>
</feature>
<accession>A0AA35RYA9</accession>
<evidence type="ECO:0000256" key="1">
    <source>
        <dbReference type="ARBA" id="ARBA00006190"/>
    </source>
</evidence>
<protein>
    <submittedName>
        <fullName evidence="2">ESCRT-related protein CHMP1A</fullName>
    </submittedName>
</protein>
<dbReference type="GO" id="GO:0007034">
    <property type="term" value="P:vacuolar transport"/>
    <property type="evidence" value="ECO:0007669"/>
    <property type="project" value="InterPro"/>
</dbReference>
<dbReference type="Proteomes" id="UP001174909">
    <property type="component" value="Unassembled WGS sequence"/>
</dbReference>
<dbReference type="AlphaFoldDB" id="A0AA35RYA9"/>
<name>A0AA35RYA9_GEOBA</name>
<comment type="caution">
    <text evidence="2">The sequence shown here is derived from an EMBL/GenBank/DDBJ whole genome shotgun (WGS) entry which is preliminary data.</text>
</comment>
<comment type="similarity">
    <text evidence="1">Belongs to the SNF7 family.</text>
</comment>
<reference evidence="2" key="1">
    <citation type="submission" date="2023-03" db="EMBL/GenBank/DDBJ databases">
        <authorList>
            <person name="Steffen K."/>
            <person name="Cardenas P."/>
        </authorList>
    </citation>
    <scope>NUCLEOTIDE SEQUENCE</scope>
</reference>
<evidence type="ECO:0000313" key="2">
    <source>
        <dbReference type="EMBL" id="CAI8018471.1"/>
    </source>
</evidence>
<organism evidence="2 3">
    <name type="scientific">Geodia barretti</name>
    <name type="common">Barrett's horny sponge</name>
    <dbReference type="NCBI Taxonomy" id="519541"/>
    <lineage>
        <taxon>Eukaryota</taxon>
        <taxon>Metazoa</taxon>
        <taxon>Porifera</taxon>
        <taxon>Demospongiae</taxon>
        <taxon>Heteroscleromorpha</taxon>
        <taxon>Tetractinellida</taxon>
        <taxon>Astrophorina</taxon>
        <taxon>Geodiidae</taxon>
        <taxon>Geodia</taxon>
    </lineage>
</organism>
<dbReference type="Gene3D" id="6.10.140.1230">
    <property type="match status" value="1"/>
</dbReference>
<gene>
    <name evidence="2" type="ORF">GBAR_LOCUS11210</name>
</gene>